<dbReference type="EC" id="2.7.7.101" evidence="12"/>
<dbReference type="PROSITE" id="PS50880">
    <property type="entry name" value="TOPRIM"/>
    <property type="match status" value="1"/>
</dbReference>
<dbReference type="SUPFAM" id="SSF48024">
    <property type="entry name" value="N-terminal domain of DnaB helicase"/>
    <property type="match status" value="1"/>
</dbReference>
<dbReference type="NCBIfam" id="TIGR01391">
    <property type="entry name" value="dnaG"/>
    <property type="match status" value="1"/>
</dbReference>
<dbReference type="GO" id="GO:0003677">
    <property type="term" value="F:DNA binding"/>
    <property type="evidence" value="ECO:0007669"/>
    <property type="project" value="UniProtKB-KW"/>
</dbReference>
<dbReference type="GO" id="GO:0005737">
    <property type="term" value="C:cytoplasm"/>
    <property type="evidence" value="ECO:0007669"/>
    <property type="project" value="TreeGrafter"/>
</dbReference>
<comment type="catalytic activity">
    <reaction evidence="12">
        <text>ssDNA + n NTP = ssDNA/pppN(pN)n-1 hybrid + (n-1) diphosphate.</text>
        <dbReference type="EC" id="2.7.7.101"/>
    </reaction>
</comment>
<dbReference type="InterPro" id="IPR050219">
    <property type="entry name" value="DnaG_primase"/>
</dbReference>
<dbReference type="EMBL" id="CP001791">
    <property type="protein sequence ID" value="ADH99850.1"/>
    <property type="molecule type" value="Genomic_DNA"/>
</dbReference>
<keyword evidence="3 12" id="KW-0808">Transferase</keyword>
<evidence type="ECO:0000256" key="13">
    <source>
        <dbReference type="PIRNR" id="PIRNR002811"/>
    </source>
</evidence>
<keyword evidence="17" id="KW-1185">Reference proteome</keyword>
<dbReference type="SUPFAM" id="SSF57783">
    <property type="entry name" value="Zinc beta-ribbon"/>
    <property type="match status" value="1"/>
</dbReference>
<dbReference type="Gene3D" id="3.90.980.10">
    <property type="entry name" value="DNA primase, catalytic core, N-terminal domain"/>
    <property type="match status" value="1"/>
</dbReference>
<evidence type="ECO:0000256" key="7">
    <source>
        <dbReference type="ARBA" id="ARBA00022771"/>
    </source>
</evidence>
<dbReference type="HAMAP" id="MF_00974">
    <property type="entry name" value="DNA_primase_DnaG"/>
    <property type="match status" value="1"/>
</dbReference>
<dbReference type="InterPro" id="IPR013264">
    <property type="entry name" value="DNAG_N"/>
</dbReference>
<evidence type="ECO:0000256" key="6">
    <source>
        <dbReference type="ARBA" id="ARBA00022723"/>
    </source>
</evidence>
<proteinExistence type="inferred from homology"/>
<keyword evidence="4 12" id="KW-0548">Nucleotidyltransferase</keyword>
<reference evidence="16" key="1">
    <citation type="submission" date="2009-10" db="EMBL/GenBank/DDBJ databases">
        <title>Complete sequence of Bacillus selenitireducens MLS10.</title>
        <authorList>
            <consortium name="US DOE Joint Genome Institute"/>
            <person name="Lucas S."/>
            <person name="Copeland A."/>
            <person name="Lapidus A."/>
            <person name="Glavina del Rio T."/>
            <person name="Dalin E."/>
            <person name="Tice H."/>
            <person name="Bruce D."/>
            <person name="Goodwin L."/>
            <person name="Pitluck S."/>
            <person name="Sims D."/>
            <person name="Brettin T."/>
            <person name="Detter J.C."/>
            <person name="Han C."/>
            <person name="Larimer F."/>
            <person name="Land M."/>
            <person name="Hauser L."/>
            <person name="Kyrpides N."/>
            <person name="Ovchinnikova G."/>
            <person name="Stolz J."/>
        </authorList>
    </citation>
    <scope>NUCLEOTIDE SEQUENCE [LARGE SCALE GENOMIC DNA]</scope>
    <source>
        <strain evidence="16">MLS10</strain>
    </source>
</reference>
<comment type="cofactor">
    <cofactor evidence="12 13 14">
        <name>Zn(2+)</name>
        <dbReference type="ChEBI" id="CHEBI:29105"/>
    </cofactor>
    <text evidence="12 13 14">Binds 1 zinc ion per monomer.</text>
</comment>
<dbReference type="FunFam" id="3.90.580.10:FF:000001">
    <property type="entry name" value="DNA primase"/>
    <property type="match status" value="1"/>
</dbReference>
<dbReference type="Pfam" id="PF13155">
    <property type="entry name" value="Toprim_2"/>
    <property type="match status" value="1"/>
</dbReference>
<dbReference type="Proteomes" id="UP000000271">
    <property type="component" value="Chromosome"/>
</dbReference>
<sequence length="604" mass="69285">MERRIPEDIIEEVRKNSDIVDVISEHVQLKKQGKGFVGLCPFHNENSPSFSISPDKQVYHCFGCGAGGNVFSFFQELEGLSFVESVQKLAERSRIELPDHVADIQGKRENESHAAFYDAHELAAKYFHHVLVQSEEGKPAREYLRKRGFTQAAIDQYQVGYAPDSWDFLSGFLEKRGFSMDDMASCGLVGRRESDGKPYDRFRDRIMFPIWNAQGKHVAFGGRGLGDSQPKYLNSHESEIFNKSVTLYGFHLARPRIKKRNEAVLFEGYVDVIAAWRAGIDNGIASLGTAMTDQQAKMIRRNADRVLLCYDGDGAGQQATYKNARILMAAGLSVSVANLPEGYDPDDYIREFGKDRFVSEVIDNRKSWMAFLFQFFETGRDLTLEHERVAYIEDLLQETAGIDGPVERDMYLHKLAERFNLSVDILREELTRIRSNQRKKEHKQVKEAIFKQVDKRAKKMMSAEENAERRLIAHMMYSKDVAMQVEEEIGASFQFEIYQAIAAHLYGYYAEGFQPEPALFLERIHDADVRNTAAELSMKQLEDDVSEQVLADYIQVIKNASRLHEVEELKKEQQQAIDNRDHLAAAEIGMKLNRLYRSLKYRYQ</sequence>
<dbReference type="InterPro" id="IPR037068">
    <property type="entry name" value="DNA_primase_core_N_sf"/>
</dbReference>
<dbReference type="SMART" id="SM00400">
    <property type="entry name" value="ZnF_CHCC"/>
    <property type="match status" value="1"/>
</dbReference>
<dbReference type="GO" id="GO:0003899">
    <property type="term" value="F:DNA-directed RNA polymerase activity"/>
    <property type="evidence" value="ECO:0007669"/>
    <property type="project" value="UniProtKB-UniRule"/>
</dbReference>
<accession>D6XW96</accession>
<gene>
    <name evidence="12" type="primary">dnaG</name>
    <name evidence="16" type="ordered locus">Bsel_2347</name>
</gene>
<keyword evidence="11 12" id="KW-0804">Transcription</keyword>
<dbReference type="PIRSF" id="PIRSF002811">
    <property type="entry name" value="DnaG"/>
    <property type="match status" value="1"/>
</dbReference>
<keyword evidence="9" id="KW-0460">Magnesium</keyword>
<dbReference type="GO" id="GO:0000428">
    <property type="term" value="C:DNA-directed RNA polymerase complex"/>
    <property type="evidence" value="ECO:0007669"/>
    <property type="project" value="UniProtKB-KW"/>
</dbReference>
<dbReference type="InterPro" id="IPR036977">
    <property type="entry name" value="DNA_primase_Znf_CHC2"/>
</dbReference>
<comment type="subunit">
    <text evidence="12">Monomer. Interacts with DnaB.</text>
</comment>
<dbReference type="Gene3D" id="3.90.580.10">
    <property type="entry name" value="Zinc finger, CHC2-type domain"/>
    <property type="match status" value="1"/>
</dbReference>
<dbReference type="InterPro" id="IPR002694">
    <property type="entry name" value="Znf_CHC2"/>
</dbReference>
<dbReference type="RefSeq" id="WP_013173272.1">
    <property type="nucleotide sequence ID" value="NC_014219.1"/>
</dbReference>
<dbReference type="InterPro" id="IPR006171">
    <property type="entry name" value="TOPRIM_dom"/>
</dbReference>
<evidence type="ECO:0000256" key="2">
    <source>
        <dbReference type="ARBA" id="ARBA00022515"/>
    </source>
</evidence>
<dbReference type="InterPro" id="IPR034151">
    <property type="entry name" value="TOPRIM_DnaG_bac"/>
</dbReference>
<keyword evidence="8 12" id="KW-0862">Zinc</keyword>
<comment type="similarity">
    <text evidence="12 13">Belongs to the DnaG primase family.</text>
</comment>
<dbReference type="FunFam" id="3.90.980.10:FF:000001">
    <property type="entry name" value="DNA primase"/>
    <property type="match status" value="1"/>
</dbReference>
<dbReference type="KEGG" id="bse:Bsel_2347"/>
<evidence type="ECO:0000256" key="12">
    <source>
        <dbReference type="HAMAP-Rule" id="MF_00974"/>
    </source>
</evidence>
<dbReference type="SUPFAM" id="SSF56731">
    <property type="entry name" value="DNA primase core"/>
    <property type="match status" value="1"/>
</dbReference>
<dbReference type="Pfam" id="PF01807">
    <property type="entry name" value="Zn_ribbon_DnaG"/>
    <property type="match status" value="1"/>
</dbReference>
<keyword evidence="2 12" id="KW-0639">Primosome</keyword>
<evidence type="ECO:0000256" key="4">
    <source>
        <dbReference type="ARBA" id="ARBA00022695"/>
    </source>
</evidence>
<evidence type="ECO:0000256" key="10">
    <source>
        <dbReference type="ARBA" id="ARBA00023125"/>
    </source>
</evidence>
<feature type="zinc finger region" description="CHC2-type" evidence="12 14">
    <location>
        <begin position="40"/>
        <end position="64"/>
    </location>
</feature>
<dbReference type="InterPro" id="IPR036185">
    <property type="entry name" value="DNA_heli_DnaB-like_N_sf"/>
</dbReference>
<keyword evidence="5 12" id="KW-0235">DNA replication</keyword>
<dbReference type="PANTHER" id="PTHR30313">
    <property type="entry name" value="DNA PRIMASE"/>
    <property type="match status" value="1"/>
</dbReference>
<dbReference type="STRING" id="439292.Bsel_2347"/>
<feature type="domain" description="Toprim" evidence="15">
    <location>
        <begin position="261"/>
        <end position="340"/>
    </location>
</feature>
<dbReference type="InterPro" id="IPR019475">
    <property type="entry name" value="DNA_primase_DnaB-bd"/>
</dbReference>
<keyword evidence="7 12" id="KW-0863">Zinc-finger</keyword>
<dbReference type="GO" id="GO:1990077">
    <property type="term" value="C:primosome complex"/>
    <property type="evidence" value="ECO:0007669"/>
    <property type="project" value="UniProtKB-KW"/>
</dbReference>
<dbReference type="InterPro" id="IPR030846">
    <property type="entry name" value="DnaG_bac"/>
</dbReference>
<dbReference type="InterPro" id="IPR016136">
    <property type="entry name" value="DNA_helicase_N/primase_C"/>
</dbReference>
<evidence type="ECO:0000256" key="5">
    <source>
        <dbReference type="ARBA" id="ARBA00022705"/>
    </source>
</evidence>
<evidence type="ECO:0000256" key="14">
    <source>
        <dbReference type="PIRSR" id="PIRSR002811-1"/>
    </source>
</evidence>
<evidence type="ECO:0000256" key="8">
    <source>
        <dbReference type="ARBA" id="ARBA00022833"/>
    </source>
</evidence>
<dbReference type="CDD" id="cd03364">
    <property type="entry name" value="TOPRIM_DnaG_primases"/>
    <property type="match status" value="1"/>
</dbReference>
<evidence type="ECO:0000256" key="11">
    <source>
        <dbReference type="ARBA" id="ARBA00023163"/>
    </source>
</evidence>
<dbReference type="OrthoDB" id="9803773at2"/>
<dbReference type="Pfam" id="PF10410">
    <property type="entry name" value="DnaB_bind"/>
    <property type="match status" value="1"/>
</dbReference>
<dbReference type="Gene3D" id="3.40.1360.10">
    <property type="match status" value="1"/>
</dbReference>
<evidence type="ECO:0000313" key="16">
    <source>
        <dbReference type="EMBL" id="ADH99850.1"/>
    </source>
</evidence>
<evidence type="ECO:0000259" key="15">
    <source>
        <dbReference type="PROSITE" id="PS50880"/>
    </source>
</evidence>
<organism evidence="16 17">
    <name type="scientific">Bacillus selenitireducens (strain ATCC 700615 / DSM 15326 / MLS10)</name>
    <dbReference type="NCBI Taxonomy" id="439292"/>
    <lineage>
        <taxon>Bacteria</taxon>
        <taxon>Bacillati</taxon>
        <taxon>Bacillota</taxon>
        <taxon>Bacilli</taxon>
        <taxon>Bacillales</taxon>
        <taxon>Bacillaceae</taxon>
        <taxon>Salisediminibacterium</taxon>
    </lineage>
</organism>
<name>D6XW96_BACIE</name>
<dbReference type="eggNOG" id="COG0358">
    <property type="taxonomic scope" value="Bacteria"/>
</dbReference>
<dbReference type="Gene3D" id="1.10.860.10">
    <property type="entry name" value="DNAb Helicase, Chain A"/>
    <property type="match status" value="1"/>
</dbReference>
<dbReference type="GO" id="GO:0003678">
    <property type="term" value="F:DNA helicase activity"/>
    <property type="evidence" value="ECO:0007669"/>
    <property type="project" value="InterPro"/>
</dbReference>
<evidence type="ECO:0000256" key="1">
    <source>
        <dbReference type="ARBA" id="ARBA00022478"/>
    </source>
</evidence>
<dbReference type="GO" id="GO:0005524">
    <property type="term" value="F:ATP binding"/>
    <property type="evidence" value="ECO:0007669"/>
    <property type="project" value="InterPro"/>
</dbReference>
<dbReference type="Pfam" id="PF08275">
    <property type="entry name" value="DNAG_N"/>
    <property type="match status" value="1"/>
</dbReference>
<comment type="domain">
    <text evidence="12">Contains an N-terminal zinc-binding domain, a central core domain that contains the primase activity, and a C-terminal DnaB-binding domain.</text>
</comment>
<keyword evidence="6 12" id="KW-0479">Metal-binding</keyword>
<dbReference type="PANTHER" id="PTHR30313:SF2">
    <property type="entry name" value="DNA PRIMASE"/>
    <property type="match status" value="1"/>
</dbReference>
<dbReference type="SMART" id="SM00493">
    <property type="entry name" value="TOPRIM"/>
    <property type="match status" value="1"/>
</dbReference>
<dbReference type="HOGENOM" id="CLU_013501_3_3_9"/>
<keyword evidence="10 12" id="KW-0238">DNA-binding</keyword>
<keyword evidence="1 12" id="KW-0240">DNA-directed RNA polymerase</keyword>
<evidence type="ECO:0000256" key="3">
    <source>
        <dbReference type="ARBA" id="ARBA00022679"/>
    </source>
</evidence>
<dbReference type="AlphaFoldDB" id="D6XW96"/>
<dbReference type="GO" id="GO:0006269">
    <property type="term" value="P:DNA replication, synthesis of primer"/>
    <property type="evidence" value="ECO:0007669"/>
    <property type="project" value="UniProtKB-UniRule"/>
</dbReference>
<comment type="function">
    <text evidence="12 13">RNA polymerase that catalyzes the synthesis of short RNA molecules used as primers for DNA polymerase during DNA replication.</text>
</comment>
<evidence type="ECO:0000313" key="17">
    <source>
        <dbReference type="Proteomes" id="UP000000271"/>
    </source>
</evidence>
<protein>
    <recommendedName>
        <fullName evidence="12 13">DNA primase</fullName>
        <ecNumber evidence="12">2.7.7.101</ecNumber>
    </recommendedName>
</protein>
<evidence type="ECO:0000256" key="9">
    <source>
        <dbReference type="ARBA" id="ARBA00022842"/>
    </source>
</evidence>
<dbReference type="GO" id="GO:0008270">
    <property type="term" value="F:zinc ion binding"/>
    <property type="evidence" value="ECO:0007669"/>
    <property type="project" value="UniProtKB-UniRule"/>
</dbReference>
<dbReference type="InterPro" id="IPR006295">
    <property type="entry name" value="DNA_primase_DnaG"/>
</dbReference>